<keyword evidence="5" id="KW-0175">Coiled coil</keyword>
<dbReference type="Pfam" id="PF00644">
    <property type="entry name" value="PARP"/>
    <property type="match status" value="1"/>
</dbReference>
<evidence type="ECO:0000259" key="7">
    <source>
        <dbReference type="PROSITE" id="PS50918"/>
    </source>
</evidence>
<evidence type="ECO:0000256" key="4">
    <source>
        <dbReference type="RuleBase" id="RU362114"/>
    </source>
</evidence>
<dbReference type="InterPro" id="IPR012317">
    <property type="entry name" value="Poly(ADP-ribose)pol_cat_dom"/>
</dbReference>
<organism evidence="9 10">
    <name type="scientific">Prorocentrum cordatum</name>
    <dbReference type="NCBI Taxonomy" id="2364126"/>
    <lineage>
        <taxon>Eukaryota</taxon>
        <taxon>Sar</taxon>
        <taxon>Alveolata</taxon>
        <taxon>Dinophyceae</taxon>
        <taxon>Prorocentrales</taxon>
        <taxon>Prorocentraceae</taxon>
        <taxon>Prorocentrum</taxon>
    </lineage>
</organism>
<dbReference type="Gene3D" id="3.30.720.50">
    <property type="match status" value="1"/>
</dbReference>
<evidence type="ECO:0000256" key="1">
    <source>
        <dbReference type="ARBA" id="ARBA00004123"/>
    </source>
</evidence>
<keyword evidence="10" id="KW-1185">Reference proteome</keyword>
<dbReference type="PROSITE" id="PS50918">
    <property type="entry name" value="WWE"/>
    <property type="match status" value="1"/>
</dbReference>
<comment type="similarity">
    <text evidence="3">Belongs to the ARTD/PARP family.</text>
</comment>
<keyword evidence="4" id="KW-0520">NAD</keyword>
<dbReference type="PANTHER" id="PTHR45740:SF2">
    <property type="entry name" value="POLY [ADP-RIBOSE] POLYMERASE"/>
    <property type="match status" value="1"/>
</dbReference>
<evidence type="ECO:0000256" key="2">
    <source>
        <dbReference type="ARBA" id="ARBA00023242"/>
    </source>
</evidence>
<feature type="domain" description="PARP catalytic" evidence="8">
    <location>
        <begin position="348"/>
        <end position="579"/>
    </location>
</feature>
<accession>A0ABN9X367</accession>
<feature type="region of interest" description="Disordered" evidence="6">
    <location>
        <begin position="1"/>
        <end position="35"/>
    </location>
</feature>
<dbReference type="SUPFAM" id="SSF56399">
    <property type="entry name" value="ADP-ribosylation"/>
    <property type="match status" value="1"/>
</dbReference>
<dbReference type="Proteomes" id="UP001189429">
    <property type="component" value="Unassembled WGS sequence"/>
</dbReference>
<reference evidence="9" key="1">
    <citation type="submission" date="2023-10" db="EMBL/GenBank/DDBJ databases">
        <authorList>
            <person name="Chen Y."/>
            <person name="Shah S."/>
            <person name="Dougan E. K."/>
            <person name="Thang M."/>
            <person name="Chan C."/>
        </authorList>
    </citation>
    <scope>NUCLEOTIDE SEQUENCE [LARGE SCALE GENOMIC DNA]</scope>
</reference>
<protein>
    <recommendedName>
        <fullName evidence="4">Poly [ADP-ribose] polymerase</fullName>
        <shortName evidence="4">PARP</shortName>
        <ecNumber evidence="4">2.4.2.-</ecNumber>
    </recommendedName>
</protein>
<name>A0ABN9X367_9DINO</name>
<dbReference type="EMBL" id="CAUYUJ010019804">
    <property type="protein sequence ID" value="CAK0893772.1"/>
    <property type="molecule type" value="Genomic_DNA"/>
</dbReference>
<comment type="subcellular location">
    <subcellularLocation>
        <location evidence="1">Nucleus</location>
    </subcellularLocation>
</comment>
<keyword evidence="4" id="KW-0328">Glycosyltransferase</keyword>
<dbReference type="PANTHER" id="PTHR45740">
    <property type="entry name" value="POLY [ADP-RIBOSE] POLYMERASE"/>
    <property type="match status" value="1"/>
</dbReference>
<evidence type="ECO:0000313" key="10">
    <source>
        <dbReference type="Proteomes" id="UP001189429"/>
    </source>
</evidence>
<evidence type="ECO:0000259" key="8">
    <source>
        <dbReference type="PROSITE" id="PS51059"/>
    </source>
</evidence>
<dbReference type="Pfam" id="PF02825">
    <property type="entry name" value="WWE"/>
    <property type="match status" value="1"/>
</dbReference>
<keyword evidence="2" id="KW-0539">Nucleus</keyword>
<dbReference type="PROSITE" id="PS51059">
    <property type="entry name" value="PARP_CATALYTIC"/>
    <property type="match status" value="1"/>
</dbReference>
<feature type="coiled-coil region" evidence="5">
    <location>
        <begin position="46"/>
        <end position="108"/>
    </location>
</feature>
<proteinExistence type="inferred from homology"/>
<evidence type="ECO:0000256" key="3">
    <source>
        <dbReference type="ARBA" id="ARBA00024347"/>
    </source>
</evidence>
<comment type="caution">
    <text evidence="9">The sequence shown here is derived from an EMBL/GenBank/DDBJ whole genome shotgun (WGS) entry which is preliminary data.</text>
</comment>
<feature type="domain" description="WWE" evidence="7">
    <location>
        <begin position="118"/>
        <end position="199"/>
    </location>
</feature>
<keyword evidence="4" id="KW-0808">Transferase</keyword>
<dbReference type="InterPro" id="IPR037197">
    <property type="entry name" value="WWE_dom_sf"/>
</dbReference>
<dbReference type="EC" id="2.4.2.-" evidence="4"/>
<evidence type="ECO:0000313" key="9">
    <source>
        <dbReference type="EMBL" id="CAK0893772.1"/>
    </source>
</evidence>
<dbReference type="InterPro" id="IPR051712">
    <property type="entry name" value="ARTD-AVP"/>
</dbReference>
<dbReference type="Gene3D" id="3.90.228.10">
    <property type="match status" value="1"/>
</dbReference>
<gene>
    <name evidence="9" type="ORF">PCOR1329_LOCUS73019</name>
</gene>
<evidence type="ECO:0000256" key="5">
    <source>
        <dbReference type="SAM" id="Coils"/>
    </source>
</evidence>
<dbReference type="InterPro" id="IPR004170">
    <property type="entry name" value="WWE_dom"/>
</dbReference>
<evidence type="ECO:0000256" key="6">
    <source>
        <dbReference type="SAM" id="MobiDB-lite"/>
    </source>
</evidence>
<sequence>MGKNRKRNGNAAAGAPSPAVAWRPKGQQAMADDDPSVVEKAAAEFVKVVTSQVHRLREELDAVRQARARLQTEYDQLACQAAAGRDKLRDLSEHLMAIQAEKDELVVQLAGAVARGAQSSQISDQAGFSGVEWRFEGHPGEWTSLPADRSADLQKHYQNFLKGGDSIVRMRSGVEEYSFDFSTLSQTNIRTNKSRAIKGHLHAPSNWTRCVHLGNMFKVTELESVELSGFTLVSGANVDGTYVLSSFHTINGSPCWWRADGQSFIYAYEKNIAISPVSCEFPSIRANIVQGYRWARGCFLYRGAADPRRTTNGWLRCGEGGWKECSTAQIASHGLCSTPPLMEMAVEFTDTQTLRAFSQLFQDSAIHAAHIHGASICDKFKTNAKVVRVLRIENWHLWAKYQNHLQQVKGDLLKLGVVVEPVEPALPAALSNLPDQCGCMDVAVGEQMLFHGTDHETAAKIALGGFDFRLSKPGFYGQGAYFASQACKSHQYTGKCFGLHTIILSRVVLGDVFYATKVDRECKRPPPRAGTSRCCDTVVARPGPMPGHPHGEQIHQEFVIFDKFQAYPEFLVQYTCDDA</sequence>
<dbReference type="SUPFAM" id="SSF117839">
    <property type="entry name" value="WWE domain"/>
    <property type="match status" value="1"/>
</dbReference>
<feature type="compositionally biased region" description="Low complexity" evidence="6">
    <location>
        <begin position="9"/>
        <end position="21"/>
    </location>
</feature>